<dbReference type="PANTHER" id="PTHR46577:SF1">
    <property type="entry name" value="HTH-TYPE TRANSCRIPTIONAL REGULATORY PROTEIN GABR"/>
    <property type="match status" value="1"/>
</dbReference>
<dbReference type="Proteomes" id="UP000193207">
    <property type="component" value="Unassembled WGS sequence"/>
</dbReference>
<name>A0A1X6Y9J0_9RHOB</name>
<gene>
    <name evidence="7" type="primary">yjiR</name>
    <name evidence="7" type="ORF">ROH8110_00319</name>
</gene>
<evidence type="ECO:0000256" key="4">
    <source>
        <dbReference type="ARBA" id="ARBA00023125"/>
    </source>
</evidence>
<organism evidence="7 8">
    <name type="scientific">Roseovarius halotolerans</name>
    <dbReference type="NCBI Taxonomy" id="505353"/>
    <lineage>
        <taxon>Bacteria</taxon>
        <taxon>Pseudomonadati</taxon>
        <taxon>Pseudomonadota</taxon>
        <taxon>Alphaproteobacteria</taxon>
        <taxon>Rhodobacterales</taxon>
        <taxon>Roseobacteraceae</taxon>
        <taxon>Roseovarius</taxon>
    </lineage>
</organism>
<dbReference type="CDD" id="cd00609">
    <property type="entry name" value="AAT_like"/>
    <property type="match status" value="1"/>
</dbReference>
<dbReference type="SMART" id="SM00345">
    <property type="entry name" value="HTH_GNTR"/>
    <property type="match status" value="1"/>
</dbReference>
<dbReference type="InterPro" id="IPR004839">
    <property type="entry name" value="Aminotransferase_I/II_large"/>
</dbReference>
<dbReference type="InterPro" id="IPR036388">
    <property type="entry name" value="WH-like_DNA-bd_sf"/>
</dbReference>
<keyword evidence="8" id="KW-1185">Reference proteome</keyword>
<proteinExistence type="inferred from homology"/>
<sequence length="464" mass="50337">MTFEFPDREALAEPLYASLAAAIERQIREGVLRPGDRLPTHRAVSNELGLSVHTVSKAYDRLRQHNLIHGHVGRGSFVVDPSARDEPPYALKSQREDVLDLAISRPLYDARHDQAMRRTLREMAGNADPATILSCRPNIGQTAHRAAAVDWLARCRLNTSADRVLLTNGVTHGMAAALSAVTAPGDVVLADDVTHHLIISLCRYLGLTLIGVAGDDEGMCPDALERVCRSHDARAIVTLPNLAAPRGGLMSEARRRAVAAVAQARDLVVIENDAYAQILEDAPEPIAALAPERTIYLTTFTKCTVSGLRAGYMAAPAYLQSALLSRLLVFSWAATPLVGEIATRWVRDGTAAALAEWQRAALAARGRIVNEVLGDQRLQGHPGGLHYWLTLPEGRSTEDVVRNARQLGVALAPATPFLTAQAPALDAVRISVGGVRDETQFRTALERVSMLLRATHEIAFPLEY</sequence>
<evidence type="ECO:0000259" key="6">
    <source>
        <dbReference type="PROSITE" id="PS50949"/>
    </source>
</evidence>
<dbReference type="InterPro" id="IPR015424">
    <property type="entry name" value="PyrdxlP-dep_Trfase"/>
</dbReference>
<feature type="domain" description="HTH gntR-type" evidence="6">
    <location>
        <begin position="13"/>
        <end position="81"/>
    </location>
</feature>
<evidence type="ECO:0000313" key="8">
    <source>
        <dbReference type="Proteomes" id="UP000193207"/>
    </source>
</evidence>
<dbReference type="Pfam" id="PF00155">
    <property type="entry name" value="Aminotran_1_2"/>
    <property type="match status" value="1"/>
</dbReference>
<dbReference type="PROSITE" id="PS50949">
    <property type="entry name" value="HTH_GNTR"/>
    <property type="match status" value="1"/>
</dbReference>
<dbReference type="EMBL" id="FWFU01000001">
    <property type="protein sequence ID" value="SLN14572.1"/>
    <property type="molecule type" value="Genomic_DNA"/>
</dbReference>
<dbReference type="Gene3D" id="3.90.1150.10">
    <property type="entry name" value="Aspartate Aminotransferase, domain 1"/>
    <property type="match status" value="1"/>
</dbReference>
<keyword evidence="3" id="KW-0805">Transcription regulation</keyword>
<dbReference type="PANTHER" id="PTHR46577">
    <property type="entry name" value="HTH-TYPE TRANSCRIPTIONAL REGULATORY PROTEIN GABR"/>
    <property type="match status" value="1"/>
</dbReference>
<dbReference type="SUPFAM" id="SSF53383">
    <property type="entry name" value="PLP-dependent transferases"/>
    <property type="match status" value="1"/>
</dbReference>
<dbReference type="Gene3D" id="1.10.10.10">
    <property type="entry name" value="Winged helix-like DNA-binding domain superfamily/Winged helix DNA-binding domain"/>
    <property type="match status" value="1"/>
</dbReference>
<evidence type="ECO:0000256" key="5">
    <source>
        <dbReference type="ARBA" id="ARBA00023163"/>
    </source>
</evidence>
<comment type="similarity">
    <text evidence="1">In the C-terminal section; belongs to the class-I pyridoxal-phosphate-dependent aminotransferase family.</text>
</comment>
<evidence type="ECO:0000256" key="2">
    <source>
        <dbReference type="ARBA" id="ARBA00022898"/>
    </source>
</evidence>
<keyword evidence="4" id="KW-0238">DNA-binding</keyword>
<dbReference type="InterPro" id="IPR051446">
    <property type="entry name" value="HTH_trans_reg/aminotransferase"/>
</dbReference>
<keyword evidence="5" id="KW-0804">Transcription</keyword>
<dbReference type="InterPro" id="IPR000524">
    <property type="entry name" value="Tscrpt_reg_HTH_GntR"/>
</dbReference>
<dbReference type="GO" id="GO:0030170">
    <property type="term" value="F:pyridoxal phosphate binding"/>
    <property type="evidence" value="ECO:0007669"/>
    <property type="project" value="InterPro"/>
</dbReference>
<reference evidence="7 8" key="1">
    <citation type="submission" date="2017-03" db="EMBL/GenBank/DDBJ databases">
        <authorList>
            <person name="Afonso C.L."/>
            <person name="Miller P.J."/>
            <person name="Scott M.A."/>
            <person name="Spackman E."/>
            <person name="Goraichik I."/>
            <person name="Dimitrov K.M."/>
            <person name="Suarez D.L."/>
            <person name="Swayne D.E."/>
        </authorList>
    </citation>
    <scope>NUCLEOTIDE SEQUENCE [LARGE SCALE GENOMIC DNA]</scope>
    <source>
        <strain evidence="7 8">CECT 8110</strain>
    </source>
</reference>
<dbReference type="Pfam" id="PF00392">
    <property type="entry name" value="GntR"/>
    <property type="match status" value="1"/>
</dbReference>
<dbReference type="RefSeq" id="WP_085816030.1">
    <property type="nucleotide sequence ID" value="NZ_FWFU01000001.1"/>
</dbReference>
<dbReference type="Gene3D" id="3.40.640.10">
    <property type="entry name" value="Type I PLP-dependent aspartate aminotransferase-like (Major domain)"/>
    <property type="match status" value="1"/>
</dbReference>
<dbReference type="GO" id="GO:0003677">
    <property type="term" value="F:DNA binding"/>
    <property type="evidence" value="ECO:0007669"/>
    <property type="project" value="UniProtKB-KW"/>
</dbReference>
<dbReference type="AlphaFoldDB" id="A0A1X6Y9J0"/>
<dbReference type="InterPro" id="IPR015421">
    <property type="entry name" value="PyrdxlP-dep_Trfase_major"/>
</dbReference>
<evidence type="ECO:0000313" key="7">
    <source>
        <dbReference type="EMBL" id="SLN14572.1"/>
    </source>
</evidence>
<dbReference type="OrthoDB" id="9794015at2"/>
<dbReference type="SUPFAM" id="SSF46785">
    <property type="entry name" value="Winged helix' DNA-binding domain"/>
    <property type="match status" value="1"/>
</dbReference>
<dbReference type="CDD" id="cd07377">
    <property type="entry name" value="WHTH_GntR"/>
    <property type="match status" value="1"/>
</dbReference>
<evidence type="ECO:0000256" key="3">
    <source>
        <dbReference type="ARBA" id="ARBA00023015"/>
    </source>
</evidence>
<dbReference type="GO" id="GO:0003700">
    <property type="term" value="F:DNA-binding transcription factor activity"/>
    <property type="evidence" value="ECO:0007669"/>
    <property type="project" value="InterPro"/>
</dbReference>
<evidence type="ECO:0000256" key="1">
    <source>
        <dbReference type="ARBA" id="ARBA00005384"/>
    </source>
</evidence>
<protein>
    <submittedName>
        <fullName evidence="7">Putative HTH-type transcriptional regulator YjiR</fullName>
    </submittedName>
</protein>
<dbReference type="InterPro" id="IPR036390">
    <property type="entry name" value="WH_DNA-bd_sf"/>
</dbReference>
<accession>A0A1X6Y9J0</accession>
<keyword evidence="2" id="KW-0663">Pyridoxal phosphate</keyword>
<dbReference type="InterPro" id="IPR015422">
    <property type="entry name" value="PyrdxlP-dep_Trfase_small"/>
</dbReference>